<dbReference type="AlphaFoldDB" id="A0A0N4VGI7"/>
<evidence type="ECO:0000256" key="3">
    <source>
        <dbReference type="ARBA" id="ARBA00022989"/>
    </source>
</evidence>
<evidence type="ECO:0000256" key="4">
    <source>
        <dbReference type="ARBA" id="ARBA00023136"/>
    </source>
</evidence>
<feature type="domain" description="G-protein coupled receptors family 1 profile" evidence="6">
    <location>
        <begin position="54"/>
        <end position="302"/>
    </location>
</feature>
<dbReference type="GO" id="GO:0016020">
    <property type="term" value="C:membrane"/>
    <property type="evidence" value="ECO:0007669"/>
    <property type="project" value="UniProtKB-SubCell"/>
</dbReference>
<dbReference type="OrthoDB" id="5865902at2759"/>
<keyword evidence="2 5" id="KW-0812">Transmembrane</keyword>
<keyword evidence="3 5" id="KW-1133">Transmembrane helix</keyword>
<feature type="transmembrane region" description="Helical" evidence="5">
    <location>
        <begin position="43"/>
        <end position="63"/>
    </location>
</feature>
<feature type="transmembrane region" description="Helical" evidence="5">
    <location>
        <begin position="114"/>
        <end position="136"/>
    </location>
</feature>
<reference evidence="9" key="1">
    <citation type="submission" date="2017-02" db="UniProtKB">
        <authorList>
            <consortium name="WormBaseParasite"/>
        </authorList>
    </citation>
    <scope>IDENTIFICATION</scope>
</reference>
<evidence type="ECO:0000313" key="8">
    <source>
        <dbReference type="Proteomes" id="UP000274131"/>
    </source>
</evidence>
<evidence type="ECO:0000313" key="9">
    <source>
        <dbReference type="WBParaSite" id="EVEC_0000990901-mRNA-1"/>
    </source>
</evidence>
<dbReference type="WBParaSite" id="EVEC_0000990901-mRNA-1">
    <property type="protein sequence ID" value="EVEC_0000990901-mRNA-1"/>
    <property type="gene ID" value="EVEC_0000990901"/>
</dbReference>
<dbReference type="SUPFAM" id="SSF81321">
    <property type="entry name" value="Family A G protein-coupled receptor-like"/>
    <property type="match status" value="1"/>
</dbReference>
<keyword evidence="4 5" id="KW-0472">Membrane</keyword>
<dbReference type="PROSITE" id="PS50262">
    <property type="entry name" value="G_PROTEIN_RECEP_F1_2"/>
    <property type="match status" value="1"/>
</dbReference>
<evidence type="ECO:0000256" key="2">
    <source>
        <dbReference type="ARBA" id="ARBA00022692"/>
    </source>
</evidence>
<dbReference type="Gene3D" id="1.20.1070.10">
    <property type="entry name" value="Rhodopsin 7-helix transmembrane proteins"/>
    <property type="match status" value="1"/>
</dbReference>
<feature type="transmembrane region" description="Helical" evidence="5">
    <location>
        <begin position="75"/>
        <end position="94"/>
    </location>
</feature>
<proteinExistence type="predicted"/>
<evidence type="ECO:0000259" key="6">
    <source>
        <dbReference type="PROSITE" id="PS50262"/>
    </source>
</evidence>
<keyword evidence="8" id="KW-1185">Reference proteome</keyword>
<dbReference type="InterPro" id="IPR017452">
    <property type="entry name" value="GPCR_Rhodpsn_7TM"/>
</dbReference>
<organism evidence="9">
    <name type="scientific">Enterobius vermicularis</name>
    <name type="common">Human pinworm</name>
    <dbReference type="NCBI Taxonomy" id="51028"/>
    <lineage>
        <taxon>Eukaryota</taxon>
        <taxon>Metazoa</taxon>
        <taxon>Ecdysozoa</taxon>
        <taxon>Nematoda</taxon>
        <taxon>Chromadorea</taxon>
        <taxon>Rhabditida</taxon>
        <taxon>Spirurina</taxon>
        <taxon>Oxyuridomorpha</taxon>
        <taxon>Oxyuroidea</taxon>
        <taxon>Oxyuridae</taxon>
        <taxon>Enterobius</taxon>
    </lineage>
</organism>
<name>A0A0N4VGI7_ENTVE</name>
<accession>A0A0N4VGI7</accession>
<comment type="subcellular location">
    <subcellularLocation>
        <location evidence="1">Membrane</location>
    </subcellularLocation>
</comment>
<dbReference type="Proteomes" id="UP000274131">
    <property type="component" value="Unassembled WGS sequence"/>
</dbReference>
<dbReference type="InterPro" id="IPR039952">
    <property type="entry name" value="Aex-2"/>
</dbReference>
<reference evidence="7 8" key="2">
    <citation type="submission" date="2018-10" db="EMBL/GenBank/DDBJ databases">
        <authorList>
            <consortium name="Pathogen Informatics"/>
        </authorList>
    </citation>
    <scope>NUCLEOTIDE SEQUENCE [LARGE SCALE GENOMIC DNA]</scope>
</reference>
<dbReference type="PANTHER" id="PTHR21643">
    <property type="entry name" value="G-PROTEIN COUPLED RECEPTORS FAMILY 1 PROFILE DOMAIN-CONTAINING PROTEIN-RELATED"/>
    <property type="match status" value="1"/>
</dbReference>
<feature type="transmembrane region" description="Helical" evidence="5">
    <location>
        <begin position="157"/>
        <end position="181"/>
    </location>
</feature>
<dbReference type="CDD" id="cd00637">
    <property type="entry name" value="7tm_classA_rhodopsin-like"/>
    <property type="match status" value="1"/>
</dbReference>
<dbReference type="EMBL" id="UXUI01009940">
    <property type="protein sequence ID" value="VDD94532.1"/>
    <property type="molecule type" value="Genomic_DNA"/>
</dbReference>
<evidence type="ECO:0000313" key="7">
    <source>
        <dbReference type="EMBL" id="VDD94532.1"/>
    </source>
</evidence>
<feature type="transmembrane region" description="Helical" evidence="5">
    <location>
        <begin position="249"/>
        <end position="273"/>
    </location>
</feature>
<dbReference type="GO" id="GO:0008188">
    <property type="term" value="F:neuropeptide receptor activity"/>
    <property type="evidence" value="ECO:0007669"/>
    <property type="project" value="InterPro"/>
</dbReference>
<evidence type="ECO:0000256" key="1">
    <source>
        <dbReference type="ARBA" id="ARBA00004370"/>
    </source>
</evidence>
<protein>
    <submittedName>
        <fullName evidence="9">G_PROTEIN_RECEP_F1_2 domain-containing protein</fullName>
    </submittedName>
</protein>
<gene>
    <name evidence="7" type="ORF">EVEC_LOCUS9283</name>
</gene>
<evidence type="ECO:0000256" key="5">
    <source>
        <dbReference type="SAM" id="Phobius"/>
    </source>
</evidence>
<sequence>MVVQTEYRDLKLLQKRKLLIIAIAYKGIDEDSLKRSILIIKRGFLLASLLSAILQVYVILTAIRSIRRHASDRYMHIFLLNMTVADLILTGWGYPKELLLYFVDRSIFPNEFKFSMHIFLWLGLSVSALSLVLLNIDKLIYFKFPLKYPKIITQVRALILAFSTWIISGIFIASTFLIGAFQCATLYDVITLDDGINPDDRIALAKSLNLTFAADILEVENKGNGSYQVKIQECFGLEISDNGFKGRTLYILFVFAVCIIPVVSSLAVALYILKVVQAHRRHIAEGETLNDVTLIHTVVMVQ</sequence>
<dbReference type="PANTHER" id="PTHR21643:SF6">
    <property type="entry name" value="G-PROTEIN COUPLED RECEPTORS FAMILY 1 PROFILE DOMAIN-CONTAINING PROTEIN"/>
    <property type="match status" value="1"/>
</dbReference>